<dbReference type="InterPro" id="IPR011993">
    <property type="entry name" value="PH-like_dom_sf"/>
</dbReference>
<evidence type="ECO:0000313" key="2">
    <source>
        <dbReference type="EMBL" id="KAJ8928249.1"/>
    </source>
</evidence>
<proteinExistence type="predicted"/>
<gene>
    <name evidence="2" type="ORF">NQ314_019199</name>
</gene>
<accession>A0AAV8WP85</accession>
<dbReference type="AlphaFoldDB" id="A0AAV8WP85"/>
<sequence>MKIAVMREETYKVEKELENSHAVVSNIEPISIKNDKNSPTMEGYLFKRTSNAFKTWNRRWFLPL</sequence>
<dbReference type="Gene3D" id="2.30.29.30">
    <property type="entry name" value="Pleckstrin-homology domain (PH domain)/Phosphotyrosine-binding domain (PTB)"/>
    <property type="match status" value="1"/>
</dbReference>
<dbReference type="SUPFAM" id="SSF103657">
    <property type="entry name" value="BAR/IMD domain-like"/>
    <property type="match status" value="1"/>
</dbReference>
<dbReference type="EMBL" id="JANEYF010005422">
    <property type="protein sequence ID" value="KAJ8928249.1"/>
    <property type="molecule type" value="Genomic_DNA"/>
</dbReference>
<reference evidence="2" key="1">
    <citation type="journal article" date="2023" name="Insect Mol. Biol.">
        <title>Genome sequencing provides insights into the evolution of gene families encoding plant cell wall-degrading enzymes in longhorned beetles.</title>
        <authorList>
            <person name="Shin N.R."/>
            <person name="Okamura Y."/>
            <person name="Kirsch R."/>
            <person name="Pauchet Y."/>
        </authorList>
    </citation>
    <scope>NUCLEOTIDE SEQUENCE</scope>
    <source>
        <strain evidence="2">RBIC_L_NR</strain>
    </source>
</reference>
<keyword evidence="3" id="KW-1185">Reference proteome</keyword>
<evidence type="ECO:0000313" key="3">
    <source>
        <dbReference type="Proteomes" id="UP001162156"/>
    </source>
</evidence>
<dbReference type="Proteomes" id="UP001162156">
    <property type="component" value="Unassembled WGS sequence"/>
</dbReference>
<feature type="domain" description="PH" evidence="1">
    <location>
        <begin position="38"/>
        <end position="64"/>
    </location>
</feature>
<dbReference type="InterPro" id="IPR001849">
    <property type="entry name" value="PH_domain"/>
</dbReference>
<organism evidence="2 3">
    <name type="scientific">Rhamnusium bicolor</name>
    <dbReference type="NCBI Taxonomy" id="1586634"/>
    <lineage>
        <taxon>Eukaryota</taxon>
        <taxon>Metazoa</taxon>
        <taxon>Ecdysozoa</taxon>
        <taxon>Arthropoda</taxon>
        <taxon>Hexapoda</taxon>
        <taxon>Insecta</taxon>
        <taxon>Pterygota</taxon>
        <taxon>Neoptera</taxon>
        <taxon>Endopterygota</taxon>
        <taxon>Coleoptera</taxon>
        <taxon>Polyphaga</taxon>
        <taxon>Cucujiformia</taxon>
        <taxon>Chrysomeloidea</taxon>
        <taxon>Cerambycidae</taxon>
        <taxon>Lepturinae</taxon>
        <taxon>Rhagiini</taxon>
        <taxon>Rhamnusium</taxon>
    </lineage>
</organism>
<evidence type="ECO:0000259" key="1">
    <source>
        <dbReference type="PROSITE" id="PS50003"/>
    </source>
</evidence>
<dbReference type="PROSITE" id="PS50003">
    <property type="entry name" value="PH_DOMAIN"/>
    <property type="match status" value="1"/>
</dbReference>
<name>A0AAV8WP85_9CUCU</name>
<dbReference type="InterPro" id="IPR027267">
    <property type="entry name" value="AH/BAR_dom_sf"/>
</dbReference>
<comment type="caution">
    <text evidence="2">The sequence shown here is derived from an EMBL/GenBank/DDBJ whole genome shotgun (WGS) entry which is preliminary data.</text>
</comment>
<protein>
    <recommendedName>
        <fullName evidence="1">PH domain-containing protein</fullName>
    </recommendedName>
</protein>